<name>A0ABM9DNB1_9HYPH</name>
<proteinExistence type="predicted"/>
<dbReference type="Proteomes" id="UP001153050">
    <property type="component" value="Unassembled WGS sequence"/>
</dbReference>
<sequence>MSRSADANKPVPWRTSHIIGQPIERFRGSLPQGVIQYRNLTPTASGLPVHLIRVSAKSGNSRAPAMSLREPDLFKSLVAELGPRQQEQEVLRLMGVF</sequence>
<reference evidence="1 2" key="1">
    <citation type="submission" date="2022-03" db="EMBL/GenBank/DDBJ databases">
        <authorList>
            <person name="Brunel B."/>
        </authorList>
    </citation>
    <scope>NUCLEOTIDE SEQUENCE [LARGE SCALE GENOMIC DNA]</scope>
    <source>
        <strain evidence="1">STM5069sample</strain>
    </source>
</reference>
<keyword evidence="2" id="KW-1185">Reference proteome</keyword>
<organism evidence="1 2">
    <name type="scientific">Mesorhizobium escarrei</name>
    <dbReference type="NCBI Taxonomy" id="666018"/>
    <lineage>
        <taxon>Bacteria</taxon>
        <taxon>Pseudomonadati</taxon>
        <taxon>Pseudomonadota</taxon>
        <taxon>Alphaproteobacteria</taxon>
        <taxon>Hyphomicrobiales</taxon>
        <taxon>Phyllobacteriaceae</taxon>
        <taxon>Mesorhizobium</taxon>
    </lineage>
</organism>
<comment type="caution">
    <text evidence="1">The sequence shown here is derived from an EMBL/GenBank/DDBJ whole genome shotgun (WGS) entry which is preliminary data.</text>
</comment>
<evidence type="ECO:0000313" key="2">
    <source>
        <dbReference type="Proteomes" id="UP001153050"/>
    </source>
</evidence>
<gene>
    <name evidence="1" type="ORF">MES5069_190016</name>
</gene>
<dbReference type="EMBL" id="CAKXZT010000101">
    <property type="protein sequence ID" value="CAH2398052.1"/>
    <property type="molecule type" value="Genomic_DNA"/>
</dbReference>
<accession>A0ABM9DNB1</accession>
<protein>
    <submittedName>
        <fullName evidence="1">Uncharacterized protein</fullName>
    </submittedName>
</protein>
<evidence type="ECO:0000313" key="1">
    <source>
        <dbReference type="EMBL" id="CAH2398052.1"/>
    </source>
</evidence>